<dbReference type="InterPro" id="IPR023620">
    <property type="entry name" value="SmpB"/>
</dbReference>
<gene>
    <name evidence="3" type="primary">smpB</name>
    <name evidence="4" type="ORF">AMJ52_04455</name>
</gene>
<comment type="caution">
    <text evidence="4">The sequence shown here is derived from an EMBL/GenBank/DDBJ whole genome shotgun (WGS) entry which is preliminary data.</text>
</comment>
<dbReference type="PANTHER" id="PTHR30308:SF2">
    <property type="entry name" value="SSRA-BINDING PROTEIN"/>
    <property type="match status" value="1"/>
</dbReference>
<dbReference type="CDD" id="cd09294">
    <property type="entry name" value="SmpB"/>
    <property type="match status" value="1"/>
</dbReference>
<reference evidence="4 5" key="1">
    <citation type="journal article" date="2015" name="Microbiome">
        <title>Genomic resolution of linkages in carbon, nitrogen, and sulfur cycling among widespread estuary sediment bacteria.</title>
        <authorList>
            <person name="Baker B.J."/>
            <person name="Lazar C.S."/>
            <person name="Teske A.P."/>
            <person name="Dick G.J."/>
        </authorList>
    </citation>
    <scope>NUCLEOTIDE SEQUENCE [LARGE SCALE GENOMIC DNA]</scope>
    <source>
        <strain evidence="4">DG_78</strain>
    </source>
</reference>
<dbReference type="GO" id="GO:0070930">
    <property type="term" value="P:trans-translation-dependent protein tagging"/>
    <property type="evidence" value="ECO:0007669"/>
    <property type="project" value="TreeGrafter"/>
</dbReference>
<dbReference type="HAMAP" id="MF_00023">
    <property type="entry name" value="SmpB"/>
    <property type="match status" value="1"/>
</dbReference>
<name>A0A0S7YE58_UNCT6</name>
<sequence>MKVMATNRKAQHDYHILDTYEAGIVLKGSEVKSLRQGAVSLSDAYGEIRDGEIYLFNLHISPYKCTAHVTIDPKRRRKLLLKRGEIKKLYGLVQQRGNTLIPLKIYFSNHGLAKLTIGVCRRKRLYDKKEKILKREEDLKVRKIKKAMR</sequence>
<proteinExistence type="inferred from homology"/>
<keyword evidence="2 3" id="KW-0694">RNA-binding</keyword>
<dbReference type="EMBL" id="LJNI01000045">
    <property type="protein sequence ID" value="KPJ73006.1"/>
    <property type="molecule type" value="Genomic_DNA"/>
</dbReference>
<dbReference type="PATRIC" id="fig|1703772.3.peg.1468"/>
<dbReference type="Pfam" id="PF01668">
    <property type="entry name" value="SmpB"/>
    <property type="match status" value="1"/>
</dbReference>
<comment type="similarity">
    <text evidence="3">Belongs to the SmpB family.</text>
</comment>
<evidence type="ECO:0000256" key="1">
    <source>
        <dbReference type="ARBA" id="ARBA00022490"/>
    </source>
</evidence>
<dbReference type="InterPro" id="IPR000037">
    <property type="entry name" value="SsrA-bd_prot"/>
</dbReference>
<keyword evidence="1 3" id="KW-0963">Cytoplasm</keyword>
<dbReference type="PANTHER" id="PTHR30308">
    <property type="entry name" value="TMRNA-BINDING COMPONENT OF TRANS-TRANSLATION TAGGING COMPLEX"/>
    <property type="match status" value="1"/>
</dbReference>
<dbReference type="Proteomes" id="UP000051012">
    <property type="component" value="Unassembled WGS sequence"/>
</dbReference>
<accession>A0A0S7YE58</accession>
<dbReference type="NCBIfam" id="NF003843">
    <property type="entry name" value="PRK05422.1"/>
    <property type="match status" value="1"/>
</dbReference>
<protein>
    <recommendedName>
        <fullName evidence="3">SsrA-binding protein</fullName>
    </recommendedName>
    <alternativeName>
        <fullName evidence="3">Small protein B</fullName>
    </alternativeName>
</protein>
<evidence type="ECO:0000256" key="2">
    <source>
        <dbReference type="ARBA" id="ARBA00022884"/>
    </source>
</evidence>
<comment type="function">
    <text evidence="3">Required for rescue of stalled ribosomes mediated by trans-translation. Binds to transfer-messenger RNA (tmRNA), required for stable association of tmRNA with ribosomes. tmRNA and SmpB together mimic tRNA shape, replacing the anticodon stem-loop with SmpB. tmRNA is encoded by the ssrA gene; the 2 termini fold to resemble tRNA(Ala) and it encodes a 'tag peptide', a short internal open reading frame. During trans-translation Ala-aminoacylated tmRNA acts like a tRNA, entering the A-site of stalled ribosomes, displacing the stalled mRNA. The ribosome then switches to translate the ORF on the tmRNA; the nascent peptide is terminated with the 'tag peptide' encoded by the tmRNA and targeted for degradation. The ribosome is freed to recommence translation, which seems to be the essential function of trans-translation.</text>
</comment>
<dbReference type="GO" id="GO:0070929">
    <property type="term" value="P:trans-translation"/>
    <property type="evidence" value="ECO:0007669"/>
    <property type="project" value="UniProtKB-UniRule"/>
</dbReference>
<evidence type="ECO:0000313" key="5">
    <source>
        <dbReference type="Proteomes" id="UP000051012"/>
    </source>
</evidence>
<organism evidence="4 5">
    <name type="scientific">candidate division TA06 bacterium DG_78</name>
    <dbReference type="NCBI Taxonomy" id="1703772"/>
    <lineage>
        <taxon>Bacteria</taxon>
        <taxon>Bacteria division TA06</taxon>
    </lineage>
</organism>
<evidence type="ECO:0000313" key="4">
    <source>
        <dbReference type="EMBL" id="KPJ73006.1"/>
    </source>
</evidence>
<comment type="subcellular location">
    <subcellularLocation>
        <location evidence="3">Cytoplasm</location>
    </subcellularLocation>
    <text evidence="3">The tmRNA-SmpB complex associates with stalled 70S ribosomes.</text>
</comment>
<dbReference type="InterPro" id="IPR020081">
    <property type="entry name" value="SsrA-bd_prot_CS"/>
</dbReference>
<dbReference type="SUPFAM" id="SSF74982">
    <property type="entry name" value="Small protein B (SmpB)"/>
    <property type="match status" value="1"/>
</dbReference>
<dbReference type="NCBIfam" id="TIGR00086">
    <property type="entry name" value="smpB"/>
    <property type="match status" value="1"/>
</dbReference>
<dbReference type="AlphaFoldDB" id="A0A0S7YE58"/>
<dbReference type="PROSITE" id="PS01317">
    <property type="entry name" value="SSRP"/>
    <property type="match status" value="1"/>
</dbReference>
<dbReference type="Gene3D" id="2.40.280.10">
    <property type="match status" value="1"/>
</dbReference>
<evidence type="ECO:0000256" key="3">
    <source>
        <dbReference type="HAMAP-Rule" id="MF_00023"/>
    </source>
</evidence>
<dbReference type="GO" id="GO:0005829">
    <property type="term" value="C:cytosol"/>
    <property type="evidence" value="ECO:0007669"/>
    <property type="project" value="TreeGrafter"/>
</dbReference>
<dbReference type="GO" id="GO:0003723">
    <property type="term" value="F:RNA binding"/>
    <property type="evidence" value="ECO:0007669"/>
    <property type="project" value="UniProtKB-UniRule"/>
</dbReference>